<comment type="caution">
    <text evidence="1">The sequence shown here is derived from an EMBL/GenBank/DDBJ whole genome shotgun (WGS) entry which is preliminary data.</text>
</comment>
<dbReference type="OrthoDB" id="583206at2759"/>
<dbReference type="EMBL" id="CAJGYO010000012">
    <property type="protein sequence ID" value="CAD6263895.1"/>
    <property type="molecule type" value="Genomic_DNA"/>
</dbReference>
<reference evidence="1" key="1">
    <citation type="submission" date="2020-10" db="EMBL/GenBank/DDBJ databases">
        <authorList>
            <person name="Han B."/>
            <person name="Lu T."/>
            <person name="Zhao Q."/>
            <person name="Huang X."/>
            <person name="Zhao Y."/>
        </authorList>
    </citation>
    <scope>NUCLEOTIDE SEQUENCE</scope>
</reference>
<dbReference type="InterPro" id="IPR050905">
    <property type="entry name" value="Plant_NBS-LRR"/>
</dbReference>
<dbReference type="AlphaFoldDB" id="A0A811QXF4"/>
<dbReference type="PANTHER" id="PTHR33463:SF28">
    <property type="entry name" value="VTA1_CALLOSE SYNTHASE N-TERMINAL DOMAIN-CONTAINING PROTEIN"/>
    <property type="match status" value="1"/>
</dbReference>
<proteinExistence type="predicted"/>
<keyword evidence="2" id="KW-1185">Reference proteome</keyword>
<dbReference type="SUPFAM" id="SSF52058">
    <property type="entry name" value="L domain-like"/>
    <property type="match status" value="1"/>
</dbReference>
<gene>
    <name evidence="1" type="ORF">NCGR_LOCUS47200</name>
</gene>
<evidence type="ECO:0000313" key="2">
    <source>
        <dbReference type="Proteomes" id="UP000604825"/>
    </source>
</evidence>
<protein>
    <submittedName>
        <fullName evidence="1">Uncharacterized protein</fullName>
    </submittedName>
</protein>
<accession>A0A811QXF4</accession>
<evidence type="ECO:0000313" key="1">
    <source>
        <dbReference type="EMBL" id="CAD6263895.1"/>
    </source>
</evidence>
<name>A0A811QXF4_9POAL</name>
<dbReference type="Gene3D" id="3.80.10.10">
    <property type="entry name" value="Ribonuclease Inhibitor"/>
    <property type="match status" value="2"/>
</dbReference>
<dbReference type="PANTHER" id="PTHR33463">
    <property type="entry name" value="NB-ARC DOMAIN-CONTAINING PROTEIN-RELATED"/>
    <property type="match status" value="1"/>
</dbReference>
<dbReference type="Proteomes" id="UP000604825">
    <property type="component" value="Unassembled WGS sequence"/>
</dbReference>
<sequence>MASSFSVDTETLHLWRDRLRSINFCSGYSTKNTTGSWKRMTGSWKRMTTGSSSLRHKLSRSSAVPQIIQKLIQKLLMKKYLLVVENLGEPINLNALTEGLCFPAPEWKGSVWCVSTTTQDVYRRSQPADYTWLIESFSGDDMVILTLYSLHQAAKYILAAVAHKDEQYWHLVAVRCFHYVTMLLSPPLFIASWRWRPEEICCISRHSDELIRQWSAQGIHVIDTERTGETTGSSYDGKYSDIYQVGNLILEAFREYSLLEIPFPPVTTEAEEATKSTAHFLACHNLIAEHHTTDELCDGDHPRLEHMQWISHVGDQGWLSYGASDPTTLILRHCSQQSSKNLNLLCFDLSYSNINTFHNDFFCSMPNLQELLLVKCSNLEELPPSVGALSSLTKLELTGTQIKYFPMEIFEEMNNLRSLKLIENKNLLLRRLSLRGCRKLEFVDIKEVGALEELDLSATATKELPDSIPNLPQLRKLLLLGVPSLRRFPWHKLQRLPDVFCLDQCSNRTINHSDHPQGAQVCISDSRLFYSFGYDTMNSVRVGELLTTFYVRVTSCKSTSSKLKDEEDMVMINKVQMAPPAYADVNRLYLTDGVSMVSMDNVSPFRVTKRHVEISAADRYPDGLEYLLRVTKSISMLGDYGRSSVITGMYHLYKMHVSRLRSLTHFYSGGDDFNALKHLFLEYCPRLEGIVRRDCELPSLETLDILCCYNLKAIFYGNGPPSSPAGYKLPCLRRIRLQELPLLEHLHVDNPMLIAPAWEQLHVRGCWSLRHLPRFHQQPDKAVEVSGELAWWNKLCWDGTYSHHGSYKPMLPPAFASRRERVVIESYLR</sequence>
<dbReference type="InterPro" id="IPR032675">
    <property type="entry name" value="LRR_dom_sf"/>
</dbReference>
<organism evidence="1 2">
    <name type="scientific">Miscanthus lutarioriparius</name>
    <dbReference type="NCBI Taxonomy" id="422564"/>
    <lineage>
        <taxon>Eukaryota</taxon>
        <taxon>Viridiplantae</taxon>
        <taxon>Streptophyta</taxon>
        <taxon>Embryophyta</taxon>
        <taxon>Tracheophyta</taxon>
        <taxon>Spermatophyta</taxon>
        <taxon>Magnoliopsida</taxon>
        <taxon>Liliopsida</taxon>
        <taxon>Poales</taxon>
        <taxon>Poaceae</taxon>
        <taxon>PACMAD clade</taxon>
        <taxon>Panicoideae</taxon>
        <taxon>Andropogonodae</taxon>
        <taxon>Andropogoneae</taxon>
        <taxon>Saccharinae</taxon>
        <taxon>Miscanthus</taxon>
    </lineage>
</organism>